<organism evidence="4 5">
    <name type="scientific">Corynebacterium pygosceleis</name>
    <dbReference type="NCBI Taxonomy" id="2800406"/>
    <lineage>
        <taxon>Bacteria</taxon>
        <taxon>Bacillati</taxon>
        <taxon>Actinomycetota</taxon>
        <taxon>Actinomycetes</taxon>
        <taxon>Mycobacteriales</taxon>
        <taxon>Corynebacteriaceae</taxon>
        <taxon>Corynebacterium</taxon>
    </lineage>
</organism>
<evidence type="ECO:0000313" key="4">
    <source>
        <dbReference type="EMBL" id="MCX7468148.1"/>
    </source>
</evidence>
<dbReference type="PANTHER" id="PTHR30532:SF1">
    <property type="entry name" value="IRON(3+)-HYDROXAMATE-BINDING PROTEIN FHUD"/>
    <property type="match status" value="1"/>
</dbReference>
<keyword evidence="2" id="KW-0732">Signal</keyword>
<dbReference type="AlphaFoldDB" id="A0A9Q4C8N8"/>
<evidence type="ECO:0000313" key="3">
    <source>
        <dbReference type="EMBL" id="MCX7444948.1"/>
    </source>
</evidence>
<keyword evidence="1" id="KW-0813">Transport</keyword>
<dbReference type="Proteomes" id="UP001081709">
    <property type="component" value="Unassembled WGS sequence"/>
</dbReference>
<accession>A0A9Q4C8N8</accession>
<keyword evidence="6" id="KW-1185">Reference proteome</keyword>
<evidence type="ECO:0000256" key="2">
    <source>
        <dbReference type="ARBA" id="ARBA00022729"/>
    </source>
</evidence>
<comment type="caution">
    <text evidence="4">The sequence shown here is derived from an EMBL/GenBank/DDBJ whole genome shotgun (WGS) entry which is preliminary data.</text>
</comment>
<dbReference type="SUPFAM" id="SSF53807">
    <property type="entry name" value="Helical backbone' metal receptor"/>
    <property type="match status" value="1"/>
</dbReference>
<gene>
    <name evidence="3" type="ORF">OS125_06765</name>
    <name evidence="4" type="ORF">OS129_04530</name>
</gene>
<dbReference type="RefSeq" id="WP_200253879.1">
    <property type="nucleotide sequence ID" value="NZ_JAENIQ020000001.1"/>
</dbReference>
<dbReference type="EMBL" id="JAPMKV010000003">
    <property type="protein sequence ID" value="MCX7444948.1"/>
    <property type="molecule type" value="Genomic_DNA"/>
</dbReference>
<protein>
    <submittedName>
        <fullName evidence="4">Uncharacterized protein</fullName>
    </submittedName>
</protein>
<dbReference type="PANTHER" id="PTHR30532">
    <property type="entry name" value="IRON III DICITRATE-BINDING PERIPLASMIC PROTEIN"/>
    <property type="match status" value="1"/>
</dbReference>
<sequence length="355" mass="38584">MSHTPAPSPGRIVVAILSGLTVGAFATACSAPEPPLSQEIRELRELEESGAIPDVDEEDIDFVEENSTAPDFSGYASGDTMSVTHALGTTDVPRNPKVVMTTALGWQHLGFLATTMGDPDSEASLIPLPMTEGNLRYEQEFPWEQAKTLFRPDLILAHGITDPALYERLSDIAPTVVGTDASGQVDTERAIDFYIDLYDDPAARETLWNAKTTYDLAVRKAADALPNLHGRTFTYIRPSEDGERYLVNTGADDPTNRYLTQLGMVLNPAIAAKSNTTDVAVYHPDSDFSDLRADVIFWADDCGESCAPEEIMNSGQFITLDDGDALVLNDPPYEEYQLRAMGMPALTDSVLTTVG</sequence>
<dbReference type="EMBL" id="JAPMKU010000002">
    <property type="protein sequence ID" value="MCX7468148.1"/>
    <property type="molecule type" value="Genomic_DNA"/>
</dbReference>
<dbReference type="GO" id="GO:0030288">
    <property type="term" value="C:outer membrane-bounded periplasmic space"/>
    <property type="evidence" value="ECO:0007669"/>
    <property type="project" value="TreeGrafter"/>
</dbReference>
<dbReference type="Gene3D" id="3.40.50.1980">
    <property type="entry name" value="Nitrogenase molybdenum iron protein domain"/>
    <property type="match status" value="2"/>
</dbReference>
<proteinExistence type="predicted"/>
<dbReference type="InterPro" id="IPR051313">
    <property type="entry name" value="Bact_iron-sidero_bind"/>
</dbReference>
<evidence type="ECO:0000313" key="6">
    <source>
        <dbReference type="Proteomes" id="UP001081709"/>
    </source>
</evidence>
<name>A0A9Q4C8N8_9CORY</name>
<evidence type="ECO:0000256" key="1">
    <source>
        <dbReference type="ARBA" id="ARBA00022448"/>
    </source>
</evidence>
<reference evidence="4" key="1">
    <citation type="submission" date="2022-11" db="EMBL/GenBank/DDBJ databases">
        <title>Corynebacterium sp. isolated from Penguins.</title>
        <authorList>
            <person name="Sedlar K."/>
            <person name="Svec P."/>
        </authorList>
    </citation>
    <scope>NUCLEOTIDE SEQUENCE</scope>
    <source>
        <strain evidence="3">P7003</strain>
        <strain evidence="4">P7374</strain>
    </source>
</reference>
<evidence type="ECO:0000313" key="5">
    <source>
        <dbReference type="Proteomes" id="UP001071478"/>
    </source>
</evidence>
<dbReference type="Proteomes" id="UP001071478">
    <property type="component" value="Unassembled WGS sequence"/>
</dbReference>